<dbReference type="PANTHER" id="PTHR43685">
    <property type="entry name" value="GLYCOSYLTRANSFERASE"/>
    <property type="match status" value="1"/>
</dbReference>
<name>A0A1C7WQ95_9BACT</name>
<dbReference type="SUPFAM" id="SSF53448">
    <property type="entry name" value="Nucleotide-diphospho-sugar transferases"/>
    <property type="match status" value="1"/>
</dbReference>
<reference evidence="5 6" key="1">
    <citation type="submission" date="2015-10" db="EMBL/GenBank/DDBJ databases">
        <authorList>
            <person name="Rovetto F.F."/>
            <person name="Cocolin L.L."/>
            <person name="Illeghems K.K."/>
            <person name="Van Nieuwerbuegh F.F."/>
            <person name="Houf K.K."/>
        </authorList>
    </citation>
    <scope>NUCLEOTIDE SEQUENCE [LARGE SCALE GENOMIC DNA]</scope>
    <source>
        <strain evidence="5 6">LMG 24486</strain>
    </source>
</reference>
<organism evidence="5 6">
    <name type="scientific">Aliarcobacter thereius LMG 24486</name>
    <dbReference type="NCBI Taxonomy" id="1032240"/>
    <lineage>
        <taxon>Bacteria</taxon>
        <taxon>Pseudomonadati</taxon>
        <taxon>Campylobacterota</taxon>
        <taxon>Epsilonproteobacteria</taxon>
        <taxon>Campylobacterales</taxon>
        <taxon>Arcobacteraceae</taxon>
        <taxon>Aliarcobacter</taxon>
    </lineage>
</organism>
<keyword evidence="3 5" id="KW-0808">Transferase</keyword>
<keyword evidence="2 5" id="KW-0328">Glycosyltransferase</keyword>
<feature type="domain" description="Glycosyltransferase 2-like" evidence="4">
    <location>
        <begin position="4"/>
        <end position="160"/>
    </location>
</feature>
<evidence type="ECO:0000256" key="3">
    <source>
        <dbReference type="ARBA" id="ARBA00022679"/>
    </source>
</evidence>
<dbReference type="InterPro" id="IPR029044">
    <property type="entry name" value="Nucleotide-diphossugar_trans"/>
</dbReference>
<evidence type="ECO:0000256" key="2">
    <source>
        <dbReference type="ARBA" id="ARBA00022676"/>
    </source>
</evidence>
<dbReference type="InterPro" id="IPR001173">
    <property type="entry name" value="Glyco_trans_2-like"/>
</dbReference>
<accession>A0A1C7WQ95</accession>
<evidence type="ECO:0000313" key="6">
    <source>
        <dbReference type="Proteomes" id="UP000092987"/>
    </source>
</evidence>
<proteinExistence type="inferred from homology"/>
<evidence type="ECO:0000256" key="1">
    <source>
        <dbReference type="ARBA" id="ARBA00006739"/>
    </source>
</evidence>
<evidence type="ECO:0000313" key="5">
    <source>
        <dbReference type="EMBL" id="OCL95931.1"/>
    </source>
</evidence>
<sequence length="271" mass="32257">MKFSVLMSIYHKEKVEYFNRAMKSIWDEQTIKPNEIVLVQDGKLTQELYEEISKWEDKLKDILVIVPLEQNVGLGDALNIGMQHCTYELIARMDTDDISLPHRFEKQLEVFKNQDIDICGAWISEFDKDEKEILGHRKLPEFQEEIIKYAKYRCPINHPAVMYKKSQVLSAGGYKKMFWFEDYYLWARMILNGTKFYNIQEVLVNMRAGYGQLERRSGLKYAKNELNFLNTLKKEGFLNNFEYIKNIFIKIPIRLLPKSIIKIVYKTLRRK</sequence>
<dbReference type="Gene3D" id="3.90.550.10">
    <property type="entry name" value="Spore Coat Polysaccharide Biosynthesis Protein SpsA, Chain A"/>
    <property type="match status" value="1"/>
</dbReference>
<dbReference type="InterPro" id="IPR050834">
    <property type="entry name" value="Glycosyltransf_2"/>
</dbReference>
<comment type="caution">
    <text evidence="5">The sequence shown here is derived from an EMBL/GenBank/DDBJ whole genome shotgun (WGS) entry which is preliminary data.</text>
</comment>
<dbReference type="EMBL" id="LLKQ01000001">
    <property type="protein sequence ID" value="OCL95931.1"/>
    <property type="molecule type" value="Genomic_DNA"/>
</dbReference>
<comment type="similarity">
    <text evidence="1">Belongs to the glycosyltransferase 2 family.</text>
</comment>
<evidence type="ECO:0000259" key="4">
    <source>
        <dbReference type="Pfam" id="PF00535"/>
    </source>
</evidence>
<dbReference type="GO" id="GO:0016757">
    <property type="term" value="F:glycosyltransferase activity"/>
    <property type="evidence" value="ECO:0007669"/>
    <property type="project" value="UniProtKB-KW"/>
</dbReference>
<keyword evidence="6" id="KW-1185">Reference proteome</keyword>
<dbReference type="RefSeq" id="WP_066390396.1">
    <property type="nucleotide sequence ID" value="NZ_CP035926.1"/>
</dbReference>
<dbReference type="Proteomes" id="UP000092987">
    <property type="component" value="Unassembled WGS sequence"/>
</dbReference>
<gene>
    <name evidence="5" type="primary">wbbD</name>
    <name evidence="5" type="ORF">AA347_01420</name>
</gene>
<dbReference type="EC" id="2.4.1.303" evidence="5"/>
<protein>
    <submittedName>
        <fullName evidence="5">UDP-Gal:alpha-D-GlcNAc-diphosphoundecaprenol beta-1,3-galactosyltransferase</fullName>
        <ecNumber evidence="5">2.4.1.303</ecNumber>
    </submittedName>
</protein>
<dbReference type="PANTHER" id="PTHR43685:SF5">
    <property type="entry name" value="GLYCOSYLTRANSFERASE EPSE-RELATED"/>
    <property type="match status" value="1"/>
</dbReference>
<dbReference type="Pfam" id="PF00535">
    <property type="entry name" value="Glycos_transf_2"/>
    <property type="match status" value="1"/>
</dbReference>